<evidence type="ECO:0000259" key="1">
    <source>
        <dbReference type="Pfam" id="PF13546"/>
    </source>
</evidence>
<accession>A0ABV4XVT4</accession>
<dbReference type="InterPro" id="IPR012337">
    <property type="entry name" value="RNaseH-like_sf"/>
</dbReference>
<protein>
    <submittedName>
        <fullName evidence="2">Transposase</fullName>
    </submittedName>
</protein>
<organism evidence="2 3">
    <name type="scientific">Floridaenema flaviceps BLCC-F50</name>
    <dbReference type="NCBI Taxonomy" id="3153642"/>
    <lineage>
        <taxon>Bacteria</taxon>
        <taxon>Bacillati</taxon>
        <taxon>Cyanobacteriota</taxon>
        <taxon>Cyanophyceae</taxon>
        <taxon>Oscillatoriophycideae</taxon>
        <taxon>Aerosakkonematales</taxon>
        <taxon>Aerosakkonemataceae</taxon>
        <taxon>Floridanema</taxon>
        <taxon>Floridanema flaviceps</taxon>
    </lineage>
</organism>
<feature type="domain" description="Transposase IS701-like DDE" evidence="1">
    <location>
        <begin position="28"/>
        <end position="286"/>
    </location>
</feature>
<dbReference type="Proteomes" id="UP001576784">
    <property type="component" value="Unassembled WGS sequence"/>
</dbReference>
<evidence type="ECO:0000313" key="3">
    <source>
        <dbReference type="Proteomes" id="UP001576784"/>
    </source>
</evidence>
<dbReference type="EMBL" id="JBHFNR010000142">
    <property type="protein sequence ID" value="MFB2895024.1"/>
    <property type="molecule type" value="Genomic_DNA"/>
</dbReference>
<comment type="caution">
    <text evidence="2">The sequence shown here is derived from an EMBL/GenBank/DDBJ whole genome shotgun (WGS) entry which is preliminary data.</text>
</comment>
<evidence type="ECO:0000313" key="2">
    <source>
        <dbReference type="EMBL" id="MFB2895024.1"/>
    </source>
</evidence>
<dbReference type="RefSeq" id="WP_413264665.1">
    <property type="nucleotide sequence ID" value="NZ_JBHFNR010000142.1"/>
</dbReference>
<reference evidence="2 3" key="1">
    <citation type="submission" date="2024-09" db="EMBL/GenBank/DDBJ databases">
        <title>Floridaenema gen nov. (Aerosakkonemataceae, Aerosakkonematales ord. nov., Cyanobacteria) from benthic tropical and subtropical fresh waters, with the description of four new species.</title>
        <authorList>
            <person name="Moretto J.A."/>
            <person name="Berthold D.E."/>
            <person name="Lefler F.W."/>
            <person name="Huang I.-S."/>
            <person name="Laughinghouse H. IV."/>
        </authorList>
    </citation>
    <scope>NUCLEOTIDE SEQUENCE [LARGE SCALE GENOMIC DNA]</scope>
    <source>
        <strain evidence="2 3">BLCC-F50</strain>
    </source>
</reference>
<dbReference type="InterPro" id="IPR038721">
    <property type="entry name" value="IS701-like_DDE_dom"/>
</dbReference>
<name>A0ABV4XVT4_9CYAN</name>
<gene>
    <name evidence="2" type="ORF">ACE1CI_19120</name>
</gene>
<keyword evidence="3" id="KW-1185">Reference proteome</keyword>
<dbReference type="Pfam" id="PF13546">
    <property type="entry name" value="DDE_5"/>
    <property type="match status" value="1"/>
</dbReference>
<proteinExistence type="predicted"/>
<dbReference type="SUPFAM" id="SSF53098">
    <property type="entry name" value="Ribonuclease H-like"/>
    <property type="match status" value="1"/>
</dbReference>
<sequence length="427" mass="49816">MSTIFCKDQLSQFQQFRQDIYAEFSLNRDSLMDLLDALSGNMTARTPVELCEHPSFRRGYSALYKAIKQFFVPSSPNAAVAERKQFQKSLLKALSPLIKAPTTRNFHLFGLDTTPIPRPFSPTLPDRTYIHQPNTIKGNKPINIGHHYSLLSFLPESESTQNIPWSIPLSTQRVTSGTNSIAVGVDQVDTTLHDCPAFEKEQLSVLVADSYYSQRQFLDTLSKQPNLVLITRVRSNRVFYCQPAINEETNSGRGHRRWYGERFDLKDESTWHQPDETVQTNFTTRRGRPLKLNISAWHQMLMRGTREYSMHKHPFTLLQVRVTDEFGQQLWHPMWLIVMGLRRNELTIMDCYLSYRQRFDIEHTLRFSKQRLLMNSFQTPDVEHEENWIQLTQLAYIQLWAARNLVKVLPRPKRKILSQKDSSFCNT</sequence>